<proteinExistence type="predicted"/>
<evidence type="ECO:0000256" key="9">
    <source>
        <dbReference type="SAM" id="Phobius"/>
    </source>
</evidence>
<dbReference type="Proteomes" id="UP000002008">
    <property type="component" value="Chromosome"/>
</dbReference>
<dbReference type="InterPro" id="IPR027359">
    <property type="entry name" value="Volt_channel_dom_sf"/>
</dbReference>
<dbReference type="KEGG" id="cau:Caur_0221"/>
<evidence type="ECO:0000256" key="1">
    <source>
        <dbReference type="ARBA" id="ARBA00004141"/>
    </source>
</evidence>
<feature type="transmembrane region" description="Helical" evidence="9">
    <location>
        <begin position="81"/>
        <end position="99"/>
    </location>
</feature>
<dbReference type="Gene3D" id="1.20.120.350">
    <property type="entry name" value="Voltage-gated potassium channels. Chain C"/>
    <property type="match status" value="1"/>
</dbReference>
<dbReference type="InterPro" id="IPR028325">
    <property type="entry name" value="VG_K_chnl"/>
</dbReference>
<dbReference type="FunFam" id="1.10.287.70:FF:000226">
    <property type="entry name" value="pH-gated potassium channel KcsA"/>
    <property type="match status" value="1"/>
</dbReference>
<feature type="coiled-coil region" evidence="8">
    <location>
        <begin position="210"/>
        <end position="237"/>
    </location>
</feature>
<dbReference type="HOGENOM" id="CLU_011722_6_3_0"/>
<dbReference type="GO" id="GO:0001508">
    <property type="term" value="P:action potential"/>
    <property type="evidence" value="ECO:0000318"/>
    <property type="project" value="GO_Central"/>
</dbReference>
<dbReference type="SUPFAM" id="SSF81324">
    <property type="entry name" value="Voltage-gated potassium channels"/>
    <property type="match status" value="1"/>
</dbReference>
<feature type="transmembrane region" description="Helical" evidence="9">
    <location>
        <begin position="152"/>
        <end position="169"/>
    </location>
</feature>
<evidence type="ECO:0000256" key="8">
    <source>
        <dbReference type="SAM" id="Coils"/>
    </source>
</evidence>
<organism evidence="11 12">
    <name type="scientific">Chloroflexus aurantiacus (strain ATCC 29366 / DSM 635 / J-10-fl)</name>
    <dbReference type="NCBI Taxonomy" id="324602"/>
    <lineage>
        <taxon>Bacteria</taxon>
        <taxon>Bacillati</taxon>
        <taxon>Chloroflexota</taxon>
        <taxon>Chloroflexia</taxon>
        <taxon>Chloroflexales</taxon>
        <taxon>Chloroflexineae</taxon>
        <taxon>Chloroflexaceae</taxon>
        <taxon>Chloroflexus</taxon>
    </lineage>
</organism>
<evidence type="ECO:0000256" key="3">
    <source>
        <dbReference type="ARBA" id="ARBA00022692"/>
    </source>
</evidence>
<keyword evidence="5" id="KW-0406">Ion transport</keyword>
<feature type="transmembrane region" description="Helical" evidence="9">
    <location>
        <begin position="51"/>
        <end position="69"/>
    </location>
</feature>
<dbReference type="RefSeq" id="WP_012256130.1">
    <property type="nucleotide sequence ID" value="NC_010175.1"/>
</dbReference>
<feature type="domain" description="Potassium channel" evidence="10">
    <location>
        <begin position="128"/>
        <end position="205"/>
    </location>
</feature>
<keyword evidence="3 9" id="KW-0812">Transmembrane</keyword>
<reference evidence="12" key="1">
    <citation type="journal article" date="2011" name="BMC Genomics">
        <title>Complete genome sequence of the filamentous anoxygenic phototrophic bacterium Chloroflexus aurantiacus.</title>
        <authorList>
            <person name="Tang K.H."/>
            <person name="Barry K."/>
            <person name="Chertkov O."/>
            <person name="Dalin E."/>
            <person name="Han C.S."/>
            <person name="Hauser L.J."/>
            <person name="Honchak B.M."/>
            <person name="Karbach L.E."/>
            <person name="Land M.L."/>
            <person name="Lapidus A."/>
            <person name="Larimer F.W."/>
            <person name="Mikhailova N."/>
            <person name="Pitluck S."/>
            <person name="Pierson B.K."/>
            <person name="Blankenship R.E."/>
        </authorList>
    </citation>
    <scope>NUCLEOTIDE SEQUENCE [LARGE SCALE GENOMIC DNA]</scope>
    <source>
        <strain evidence="12">ATCC 29366 / DSM 635 / J-10-fl</strain>
    </source>
</reference>
<feature type="transmembrane region" description="Helical" evidence="9">
    <location>
        <begin position="21"/>
        <end position="39"/>
    </location>
</feature>
<dbReference type="InterPro" id="IPR013099">
    <property type="entry name" value="K_chnl_dom"/>
</dbReference>
<dbReference type="EMBL" id="CP000909">
    <property type="protein sequence ID" value="ABY33474.1"/>
    <property type="molecule type" value="Genomic_DNA"/>
</dbReference>
<dbReference type="eggNOG" id="COG1226">
    <property type="taxonomic scope" value="Bacteria"/>
</dbReference>
<feature type="transmembrane region" description="Helical" evidence="9">
    <location>
        <begin position="181"/>
        <end position="205"/>
    </location>
</feature>
<dbReference type="Gene3D" id="1.20.5.110">
    <property type="match status" value="1"/>
</dbReference>
<evidence type="ECO:0000256" key="6">
    <source>
        <dbReference type="ARBA" id="ARBA00023136"/>
    </source>
</evidence>
<name>A9WC81_CHLAA</name>
<dbReference type="GO" id="GO:0005249">
    <property type="term" value="F:voltage-gated potassium channel activity"/>
    <property type="evidence" value="ECO:0007669"/>
    <property type="project" value="InterPro"/>
</dbReference>
<dbReference type="AlphaFoldDB" id="A9WC81"/>
<evidence type="ECO:0000259" key="10">
    <source>
        <dbReference type="Pfam" id="PF07885"/>
    </source>
</evidence>
<dbReference type="EnsemblBacteria" id="ABY33474">
    <property type="protein sequence ID" value="ABY33474"/>
    <property type="gene ID" value="Caur_0221"/>
</dbReference>
<dbReference type="Gene3D" id="1.10.287.70">
    <property type="match status" value="1"/>
</dbReference>
<dbReference type="PATRIC" id="fig|324602.8.peg.256"/>
<accession>A9WC81</accession>
<dbReference type="PANTHER" id="PTHR11537">
    <property type="entry name" value="VOLTAGE-GATED POTASSIUM CHANNEL"/>
    <property type="match status" value="1"/>
</dbReference>
<evidence type="ECO:0000256" key="7">
    <source>
        <dbReference type="ARBA" id="ARBA00023303"/>
    </source>
</evidence>
<dbReference type="GO" id="GO:0071805">
    <property type="term" value="P:potassium ion transmembrane transport"/>
    <property type="evidence" value="ECO:0000318"/>
    <property type="project" value="GO_Central"/>
</dbReference>
<evidence type="ECO:0000313" key="11">
    <source>
        <dbReference type="EMBL" id="ABY33474.1"/>
    </source>
</evidence>
<dbReference type="PRINTS" id="PR00169">
    <property type="entry name" value="KCHANNEL"/>
</dbReference>
<dbReference type="STRING" id="324602.Caur_0221"/>
<dbReference type="GO" id="GO:0008076">
    <property type="term" value="C:voltage-gated potassium channel complex"/>
    <property type="evidence" value="ECO:0007669"/>
    <property type="project" value="InterPro"/>
</dbReference>
<gene>
    <name evidence="11" type="ordered locus">Caur_0221</name>
</gene>
<dbReference type="Pfam" id="PF07885">
    <property type="entry name" value="Ion_trans_2"/>
    <property type="match status" value="1"/>
</dbReference>
<evidence type="ECO:0000256" key="4">
    <source>
        <dbReference type="ARBA" id="ARBA00022989"/>
    </source>
</evidence>
<protein>
    <submittedName>
        <fullName evidence="11">Ion transport 2 domain protein</fullName>
    </submittedName>
</protein>
<keyword evidence="6 9" id="KW-0472">Membrane</keyword>
<dbReference type="GO" id="GO:0016020">
    <property type="term" value="C:membrane"/>
    <property type="evidence" value="ECO:0000318"/>
    <property type="project" value="GO_Central"/>
</dbReference>
<keyword evidence="7" id="KW-0407">Ion channel</keyword>
<dbReference type="PANTHER" id="PTHR11537:SF254">
    <property type="entry name" value="POTASSIUM VOLTAGE-GATED CHANNEL PROTEIN SHAB"/>
    <property type="match status" value="1"/>
</dbReference>
<keyword evidence="2" id="KW-0813">Transport</keyword>
<evidence type="ECO:0000313" key="12">
    <source>
        <dbReference type="Proteomes" id="UP000002008"/>
    </source>
</evidence>
<keyword evidence="8" id="KW-0175">Coiled coil</keyword>
<dbReference type="InParanoid" id="A9WC81"/>
<evidence type="ECO:0000256" key="2">
    <source>
        <dbReference type="ARBA" id="ARBA00022448"/>
    </source>
</evidence>
<sequence>MSSEQRATLLHRFERISELPMLLLSFGFLIIFLLVESNVFEATITLVLDGLLWLIWGIFLAELVAKLYLAPDRLHYLRSHWFEVIIIVLPFLRPLRLLWLPIVLARLWKQSQRALRRKMPAFIGVSSLVMVLITATLMFIAERGSGGPITSFADAIWWALATITTVGYGDTYPVTALGRGIATFLMIAGIALFGLLTANVAAFFVEEDTVDRSQADLAMINERLARIEQLLAEIVQREARER</sequence>
<keyword evidence="4 9" id="KW-1133">Transmembrane helix</keyword>
<comment type="subcellular location">
    <subcellularLocation>
        <location evidence="1">Membrane</location>
        <topology evidence="1">Multi-pass membrane protein</topology>
    </subcellularLocation>
</comment>
<keyword evidence="12" id="KW-1185">Reference proteome</keyword>
<evidence type="ECO:0000256" key="5">
    <source>
        <dbReference type="ARBA" id="ARBA00023065"/>
    </source>
</evidence>
<feature type="transmembrane region" description="Helical" evidence="9">
    <location>
        <begin position="119"/>
        <end position="140"/>
    </location>
</feature>